<dbReference type="Gene3D" id="2.120.10.30">
    <property type="entry name" value="TolB, C-terminal domain"/>
    <property type="match status" value="1"/>
</dbReference>
<reference evidence="3 4" key="1">
    <citation type="submission" date="2021-08" db="EMBL/GenBank/DDBJ databases">
        <title>Streptomyces sp. PTM05 isolated from lichen.</title>
        <authorList>
            <person name="Somphong A."/>
            <person name="Phongsopitanun W."/>
            <person name="Tanasupawat S."/>
        </authorList>
    </citation>
    <scope>NUCLEOTIDE SEQUENCE [LARGE SCALE GENOMIC DNA]</scope>
    <source>
        <strain evidence="3 4">Ptm05</strain>
    </source>
</reference>
<dbReference type="Proteomes" id="UP001198565">
    <property type="component" value="Unassembled WGS sequence"/>
</dbReference>
<gene>
    <name evidence="3" type="ORF">K7472_08920</name>
</gene>
<dbReference type="PANTHER" id="PTHR42776:SF27">
    <property type="entry name" value="DIPEPTIDYL PEPTIDASE FAMILY MEMBER 6"/>
    <property type="match status" value="1"/>
</dbReference>
<dbReference type="SUPFAM" id="SSF82171">
    <property type="entry name" value="DPP6 N-terminal domain-like"/>
    <property type="match status" value="1"/>
</dbReference>
<feature type="domain" description="Peptidase S9 prolyl oligopeptidase catalytic" evidence="2">
    <location>
        <begin position="421"/>
        <end position="623"/>
    </location>
</feature>
<proteinExistence type="predicted"/>
<dbReference type="RefSeq" id="WP_222975857.1">
    <property type="nucleotide sequence ID" value="NZ_JAINVZ010000004.1"/>
</dbReference>
<comment type="caution">
    <text evidence="3">The sequence shown here is derived from an EMBL/GenBank/DDBJ whole genome shotgun (WGS) entry which is preliminary data.</text>
</comment>
<keyword evidence="4" id="KW-1185">Reference proteome</keyword>
<accession>A0ABS7QT39</accession>
<evidence type="ECO:0000259" key="2">
    <source>
        <dbReference type="Pfam" id="PF00326"/>
    </source>
</evidence>
<protein>
    <submittedName>
        <fullName evidence="3">Prolyl oligopeptidase family serine peptidase</fullName>
    </submittedName>
</protein>
<dbReference type="EMBL" id="JAINVZ010000004">
    <property type="protein sequence ID" value="MBY8884969.1"/>
    <property type="molecule type" value="Genomic_DNA"/>
</dbReference>
<keyword evidence="1" id="KW-0378">Hydrolase</keyword>
<organism evidence="3 4">
    <name type="scientific">Streptantibioticus parmotrematis</name>
    <dbReference type="NCBI Taxonomy" id="2873249"/>
    <lineage>
        <taxon>Bacteria</taxon>
        <taxon>Bacillati</taxon>
        <taxon>Actinomycetota</taxon>
        <taxon>Actinomycetes</taxon>
        <taxon>Kitasatosporales</taxon>
        <taxon>Streptomycetaceae</taxon>
        <taxon>Streptantibioticus</taxon>
    </lineage>
</organism>
<dbReference type="PANTHER" id="PTHR42776">
    <property type="entry name" value="SERINE PEPTIDASE S9 FAMILY MEMBER"/>
    <property type="match status" value="1"/>
</dbReference>
<dbReference type="Gene3D" id="3.40.50.1820">
    <property type="entry name" value="alpha/beta hydrolase"/>
    <property type="match status" value="1"/>
</dbReference>
<dbReference type="SUPFAM" id="SSF53474">
    <property type="entry name" value="alpha/beta-Hydrolases"/>
    <property type="match status" value="1"/>
</dbReference>
<evidence type="ECO:0000256" key="1">
    <source>
        <dbReference type="ARBA" id="ARBA00022801"/>
    </source>
</evidence>
<dbReference type="InterPro" id="IPR029058">
    <property type="entry name" value="AB_hydrolase_fold"/>
</dbReference>
<evidence type="ECO:0000313" key="3">
    <source>
        <dbReference type="EMBL" id="MBY8884969.1"/>
    </source>
</evidence>
<dbReference type="Pfam" id="PF00326">
    <property type="entry name" value="Peptidase_S9"/>
    <property type="match status" value="1"/>
</dbReference>
<evidence type="ECO:0000313" key="4">
    <source>
        <dbReference type="Proteomes" id="UP001198565"/>
    </source>
</evidence>
<name>A0ABS7QT39_9ACTN</name>
<dbReference type="InterPro" id="IPR011042">
    <property type="entry name" value="6-blade_b-propeller_TolB-like"/>
</dbReference>
<sequence length="623" mass="65480">MSITPELLHGGWSPSAPAVSPDGRWVAWVTGPVVPRGAPHAALWVAPADGSASARRLTDGARRVSLPRWTADSGALIHLADGALVRVGLDGEQVALTEWEGWVGEMIALDGGPLVLLGEPDDQEPENGITVWTGDETPAGDRLMLLAPGDIAPRRLTAPGDRHVTAVAARPDGAALAVISWDEPAEEPGAFTARLHVVDPHRDTARDMGPLPLNASCPAWWHDGTAWHVALLGVTPPGPVGGLTVLDVTVPPPGLTPGPPRDLTPDGTICPVELVQSCAGPLALFADGLDTSVRRLRPATGDFEEIARIRGLASSLATDRDGGVTALRISGPQTPNDVFVLRSDGRPRQLSDTRPQFRDVDWGTQERLTWTAPDGLPLDGLLVLPPGRSRADGPLPLVALVHGGPYARYADALQFNAYVSAQHVAAGGYAVLLPNPRGSQGHGPAFAARVVGDLGGAELGDVLAGIDQLTADGVADPARLAIAGWSHGGYLAAWAAARTDRFRAAVVGAGIADWGMQTAFGELGREEAGYSGSHGWESPGPHPHDAVSPIGHAADITAPVLILHGEQDTNVPVAQAVYLHRALRHFGVPHEFVRYAGEGHIFSDPTHQADVMHRIRAFLDRHL</sequence>
<dbReference type="InterPro" id="IPR001375">
    <property type="entry name" value="Peptidase_S9_cat"/>
</dbReference>